<reference evidence="2 3" key="1">
    <citation type="journal article" date="2012" name="J. Bacteriol.">
        <title>Genome sequence of proteorhodopsin-containing sea ice bacterium Glaciecola punicea ACAM 611T.</title>
        <authorList>
            <person name="Qin Q.-L."/>
            <person name="Xie B.-B."/>
            <person name="Shu Y.-L."/>
            <person name="Rong J.-C."/>
            <person name="Zhao D.-L."/>
            <person name="Zhang X.-Y."/>
            <person name="Chen X.-L."/>
            <person name="Zhou B.-C."/>
            <person name="Zhanga Y.-Z."/>
        </authorList>
    </citation>
    <scope>NUCLEOTIDE SEQUENCE [LARGE SCALE GENOMIC DNA]</scope>
    <source>
        <strain evidence="2 3">ACAM 611</strain>
    </source>
</reference>
<proteinExistence type="predicted"/>
<dbReference type="AlphaFoldDB" id="H5TES1"/>
<dbReference type="Proteomes" id="UP000053586">
    <property type="component" value="Unassembled WGS sequence"/>
</dbReference>
<evidence type="ECO:0000313" key="3">
    <source>
        <dbReference type="Proteomes" id="UP000053586"/>
    </source>
</evidence>
<comment type="caution">
    <text evidence="2">The sequence shown here is derived from an EMBL/GenBank/DDBJ whole genome shotgun (WGS) entry which is preliminary data.</text>
</comment>
<organism evidence="2 3">
    <name type="scientific">Glaciecola punicea ACAM 611</name>
    <dbReference type="NCBI Taxonomy" id="1121923"/>
    <lineage>
        <taxon>Bacteria</taxon>
        <taxon>Pseudomonadati</taxon>
        <taxon>Pseudomonadota</taxon>
        <taxon>Gammaproteobacteria</taxon>
        <taxon>Alteromonadales</taxon>
        <taxon>Alteromonadaceae</taxon>
        <taxon>Glaciecola</taxon>
    </lineage>
</organism>
<dbReference type="Pfam" id="PF10116">
    <property type="entry name" value="Host_attach"/>
    <property type="match status" value="1"/>
</dbReference>
<dbReference type="eggNOG" id="COG5622">
    <property type="taxonomic scope" value="Bacteria"/>
</dbReference>
<evidence type="ECO:0000313" key="2">
    <source>
        <dbReference type="EMBL" id="GAB56848.1"/>
    </source>
</evidence>
<protein>
    <recommendedName>
        <fullName evidence="4">Protein required for attachment to host cells</fullName>
    </recommendedName>
</protein>
<evidence type="ECO:0000256" key="1">
    <source>
        <dbReference type="SAM" id="MobiDB-lite"/>
    </source>
</evidence>
<evidence type="ECO:0008006" key="4">
    <source>
        <dbReference type="Google" id="ProtNLM"/>
    </source>
</evidence>
<dbReference type="InterPro" id="IPR019291">
    <property type="entry name" value="Host_attachment_protein"/>
</dbReference>
<dbReference type="OrthoDB" id="329419at2"/>
<sequence length="145" mass="15787">MNKESWLLVANGSQATIYKYIADGASLQEIVGVANGARRLKDEDLVTDRPGTVAPGGGMHGQSSLTQEVSPTDKAKQDFAKDVVEHLEDARRQDKLHAVDIIAAPEMLGLMRDSMNSNLLKLIDKTVSKDGSEKSIDELLKLINK</sequence>
<feature type="region of interest" description="Disordered" evidence="1">
    <location>
        <begin position="43"/>
        <end position="74"/>
    </location>
</feature>
<gene>
    <name evidence="2" type="ORF">GPUN_2734</name>
</gene>
<dbReference type="RefSeq" id="WP_006007435.1">
    <property type="nucleotide sequence ID" value="NZ_BAET01000033.1"/>
</dbReference>
<reference evidence="2 3" key="2">
    <citation type="journal article" date="2017" name="Antonie Van Leeuwenhoek">
        <title>Rhizobium rhizosphaerae sp. nov., a novel species isolated from rice rhizosphere.</title>
        <authorList>
            <person name="Zhao J.J."/>
            <person name="Zhang J."/>
            <person name="Zhang R.J."/>
            <person name="Zhang C.W."/>
            <person name="Yin H.Q."/>
            <person name="Zhang X.X."/>
        </authorList>
    </citation>
    <scope>NUCLEOTIDE SEQUENCE [LARGE SCALE GENOMIC DNA]</scope>
    <source>
        <strain evidence="2 3">ACAM 611</strain>
    </source>
</reference>
<feature type="compositionally biased region" description="Polar residues" evidence="1">
    <location>
        <begin position="61"/>
        <end position="70"/>
    </location>
</feature>
<accession>H5TES1</accession>
<dbReference type="EMBL" id="BAET01000033">
    <property type="protein sequence ID" value="GAB56848.1"/>
    <property type="molecule type" value="Genomic_DNA"/>
</dbReference>
<name>H5TES1_9ALTE</name>
<keyword evidence="3" id="KW-1185">Reference proteome</keyword>